<evidence type="ECO:0000259" key="1">
    <source>
        <dbReference type="PROSITE" id="PS50921"/>
    </source>
</evidence>
<dbReference type="SMART" id="SM01012">
    <property type="entry name" value="ANTAR"/>
    <property type="match status" value="1"/>
</dbReference>
<feature type="domain" description="ANTAR" evidence="1">
    <location>
        <begin position="9"/>
        <end position="70"/>
    </location>
</feature>
<reference evidence="2 3" key="1">
    <citation type="submission" date="2024-03" db="EMBL/GenBank/DDBJ databases">
        <title>Draft genome sequence of Klenkia terrae.</title>
        <authorList>
            <person name="Duangmal K."/>
            <person name="Chantavorakit T."/>
        </authorList>
    </citation>
    <scope>NUCLEOTIDE SEQUENCE [LARGE SCALE GENOMIC DNA]</scope>
    <source>
        <strain evidence="2 3">JCM 17786</strain>
    </source>
</reference>
<accession>A0ABU8E6J9</accession>
<organism evidence="2 3">
    <name type="scientific">Klenkia terrae</name>
    <dbReference type="NCBI Taxonomy" id="1052259"/>
    <lineage>
        <taxon>Bacteria</taxon>
        <taxon>Bacillati</taxon>
        <taxon>Actinomycetota</taxon>
        <taxon>Actinomycetes</taxon>
        <taxon>Geodermatophilales</taxon>
        <taxon>Geodermatophilaceae</taxon>
        <taxon>Klenkia</taxon>
    </lineage>
</organism>
<dbReference type="RefSeq" id="WP_225235632.1">
    <property type="nucleotide sequence ID" value="NZ_JBAPLV010000012.1"/>
</dbReference>
<proteinExistence type="predicted"/>
<keyword evidence="3" id="KW-1185">Reference proteome</keyword>
<dbReference type="SUPFAM" id="SSF52172">
    <property type="entry name" value="CheY-like"/>
    <property type="match status" value="1"/>
</dbReference>
<dbReference type="Gene3D" id="1.10.10.10">
    <property type="entry name" value="Winged helix-like DNA-binding domain superfamily/Winged helix DNA-binding domain"/>
    <property type="match status" value="1"/>
</dbReference>
<sequence length="83" mass="9088">MAISNKHSYDGLARTVEQLQEATAHRAVIEQAKGLLMGRHGIDADQAFALLSAMSQRENKKLRLLAAEIMASARRTDDDAGRP</sequence>
<dbReference type="InterPro" id="IPR005561">
    <property type="entry name" value="ANTAR"/>
</dbReference>
<protein>
    <submittedName>
        <fullName evidence="2">ANTAR domain-containing protein</fullName>
    </submittedName>
</protein>
<dbReference type="InterPro" id="IPR011006">
    <property type="entry name" value="CheY-like_superfamily"/>
</dbReference>
<dbReference type="Proteomes" id="UP001373496">
    <property type="component" value="Unassembled WGS sequence"/>
</dbReference>
<gene>
    <name evidence="2" type="ORF">UXQ13_12435</name>
</gene>
<dbReference type="PROSITE" id="PS50921">
    <property type="entry name" value="ANTAR"/>
    <property type="match status" value="1"/>
</dbReference>
<name>A0ABU8E6J9_9ACTN</name>
<dbReference type="Pfam" id="PF03861">
    <property type="entry name" value="ANTAR"/>
    <property type="match status" value="1"/>
</dbReference>
<dbReference type="EMBL" id="JBAPLV010000012">
    <property type="protein sequence ID" value="MEI4279274.1"/>
    <property type="molecule type" value="Genomic_DNA"/>
</dbReference>
<dbReference type="InterPro" id="IPR036388">
    <property type="entry name" value="WH-like_DNA-bd_sf"/>
</dbReference>
<comment type="caution">
    <text evidence="2">The sequence shown here is derived from an EMBL/GenBank/DDBJ whole genome shotgun (WGS) entry which is preliminary data.</text>
</comment>
<evidence type="ECO:0000313" key="3">
    <source>
        <dbReference type="Proteomes" id="UP001373496"/>
    </source>
</evidence>
<evidence type="ECO:0000313" key="2">
    <source>
        <dbReference type="EMBL" id="MEI4279274.1"/>
    </source>
</evidence>